<feature type="transmembrane region" description="Helical" evidence="7">
    <location>
        <begin position="274"/>
        <end position="294"/>
    </location>
</feature>
<name>A0ABP6U936_9ACTN</name>
<keyword evidence="7" id="KW-0472">Membrane</keyword>
<dbReference type="CDD" id="cd07326">
    <property type="entry name" value="M56_BlaR1_MecR1_like"/>
    <property type="match status" value="1"/>
</dbReference>
<dbReference type="Pfam" id="PF01435">
    <property type="entry name" value="Peptidase_M48"/>
    <property type="match status" value="1"/>
</dbReference>
<comment type="caution">
    <text evidence="9">The sequence shown here is derived from an EMBL/GenBank/DDBJ whole genome shotgun (WGS) entry which is preliminary data.</text>
</comment>
<evidence type="ECO:0000256" key="4">
    <source>
        <dbReference type="ARBA" id="ARBA00022833"/>
    </source>
</evidence>
<evidence type="ECO:0000256" key="3">
    <source>
        <dbReference type="ARBA" id="ARBA00022801"/>
    </source>
</evidence>
<accession>A0ABP6U936</accession>
<dbReference type="InterPro" id="IPR001915">
    <property type="entry name" value="Peptidase_M48"/>
</dbReference>
<evidence type="ECO:0000313" key="9">
    <source>
        <dbReference type="EMBL" id="GAA3503217.1"/>
    </source>
</evidence>
<feature type="transmembrane region" description="Helical" evidence="7">
    <location>
        <begin position="6"/>
        <end position="23"/>
    </location>
</feature>
<dbReference type="RefSeq" id="WP_345583946.1">
    <property type="nucleotide sequence ID" value="NZ_BAAAXF010000074.1"/>
</dbReference>
<keyword evidence="2" id="KW-0479">Metal-binding</keyword>
<sequence length="300" mass="31376">MNAAPALLGCAAAVGLVAPRVLARSRWPHRSPVLAMTLWGALAVSFSLSVVLGVVHVVTPGAHGPGLLYSCRVALGFDPSHEGLVQRWGLTVLGAVAAVHAGGFAVHALRARCARVRHRRLVDMVGRRVPDLRATVVDHALPAAYCLPGRSWRIVVSQGALERLTGPELGAVLEHERAHVAGRHHLVLAAAQAFASIFTGWLPLARHLREQVPLLLEMAADDRAVRRCPHGVLASAIVEMAAAHGAPRGALSAGGPAALLRVRRMLSPASRTSPVLRAALAAAAGMVPVLPLVFACPPGL</sequence>
<feature type="transmembrane region" description="Helical" evidence="7">
    <location>
        <begin position="88"/>
        <end position="109"/>
    </location>
</feature>
<protein>
    <submittedName>
        <fullName evidence="9">M56 family metallopeptidase</fullName>
    </submittedName>
</protein>
<keyword evidence="3 6" id="KW-0378">Hydrolase</keyword>
<dbReference type="Gene3D" id="3.30.2010.10">
    <property type="entry name" value="Metalloproteases ('zincins'), catalytic domain"/>
    <property type="match status" value="1"/>
</dbReference>
<evidence type="ECO:0000313" key="10">
    <source>
        <dbReference type="Proteomes" id="UP001501455"/>
    </source>
</evidence>
<evidence type="ECO:0000256" key="5">
    <source>
        <dbReference type="ARBA" id="ARBA00023049"/>
    </source>
</evidence>
<keyword evidence="7" id="KW-1133">Transmembrane helix</keyword>
<dbReference type="PANTHER" id="PTHR34978:SF3">
    <property type="entry name" value="SLR0241 PROTEIN"/>
    <property type="match status" value="1"/>
</dbReference>
<evidence type="ECO:0000256" key="7">
    <source>
        <dbReference type="SAM" id="Phobius"/>
    </source>
</evidence>
<dbReference type="Proteomes" id="UP001501455">
    <property type="component" value="Unassembled WGS sequence"/>
</dbReference>
<keyword evidence="1 6" id="KW-0645">Protease</keyword>
<organism evidence="9 10">
    <name type="scientific">Streptomyces prasinosporus</name>
    <dbReference type="NCBI Taxonomy" id="68256"/>
    <lineage>
        <taxon>Bacteria</taxon>
        <taxon>Bacillati</taxon>
        <taxon>Actinomycetota</taxon>
        <taxon>Actinomycetes</taxon>
        <taxon>Kitasatosporales</taxon>
        <taxon>Streptomycetaceae</taxon>
        <taxon>Streptomyces</taxon>
        <taxon>Streptomyces albogriseolus group</taxon>
    </lineage>
</organism>
<keyword evidence="7" id="KW-0812">Transmembrane</keyword>
<dbReference type="EMBL" id="BAAAXF010000074">
    <property type="protein sequence ID" value="GAA3503217.1"/>
    <property type="molecule type" value="Genomic_DNA"/>
</dbReference>
<gene>
    <name evidence="9" type="ORF">GCM10019016_103270</name>
</gene>
<keyword evidence="4 6" id="KW-0862">Zinc</keyword>
<dbReference type="PANTHER" id="PTHR34978">
    <property type="entry name" value="POSSIBLE SENSOR-TRANSDUCER PROTEIN BLAR"/>
    <property type="match status" value="1"/>
</dbReference>
<dbReference type="InterPro" id="IPR052173">
    <property type="entry name" value="Beta-lactam_resp_regulator"/>
</dbReference>
<evidence type="ECO:0000259" key="8">
    <source>
        <dbReference type="Pfam" id="PF01435"/>
    </source>
</evidence>
<evidence type="ECO:0000256" key="6">
    <source>
        <dbReference type="RuleBase" id="RU003983"/>
    </source>
</evidence>
<evidence type="ECO:0000256" key="1">
    <source>
        <dbReference type="ARBA" id="ARBA00022670"/>
    </source>
</evidence>
<comment type="cofactor">
    <cofactor evidence="6">
        <name>Zn(2+)</name>
        <dbReference type="ChEBI" id="CHEBI:29105"/>
    </cofactor>
    <text evidence="6">Binds 1 zinc ion per subunit.</text>
</comment>
<proteinExistence type="inferred from homology"/>
<evidence type="ECO:0000256" key="2">
    <source>
        <dbReference type="ARBA" id="ARBA00022723"/>
    </source>
</evidence>
<comment type="similarity">
    <text evidence="6">Belongs to the peptidase M48 family.</text>
</comment>
<reference evidence="10" key="1">
    <citation type="journal article" date="2019" name="Int. J. Syst. Evol. Microbiol.">
        <title>The Global Catalogue of Microorganisms (GCM) 10K type strain sequencing project: providing services to taxonomists for standard genome sequencing and annotation.</title>
        <authorList>
            <consortium name="The Broad Institute Genomics Platform"/>
            <consortium name="The Broad Institute Genome Sequencing Center for Infectious Disease"/>
            <person name="Wu L."/>
            <person name="Ma J."/>
        </authorList>
    </citation>
    <scope>NUCLEOTIDE SEQUENCE [LARGE SCALE GENOMIC DNA]</scope>
    <source>
        <strain evidence="10">JCM 4816</strain>
    </source>
</reference>
<keyword evidence="5 6" id="KW-0482">Metalloprotease</keyword>
<feature type="domain" description="Peptidase M48" evidence="8">
    <location>
        <begin position="120"/>
        <end position="202"/>
    </location>
</feature>
<keyword evidence="10" id="KW-1185">Reference proteome</keyword>
<feature type="transmembrane region" description="Helical" evidence="7">
    <location>
        <begin position="35"/>
        <end position="58"/>
    </location>
</feature>